<accession>A0A090D1V5</accession>
<proteinExistence type="predicted"/>
<dbReference type="eggNOG" id="ENOG5033S9I">
    <property type="taxonomic scope" value="Bacteria"/>
</dbReference>
<gene>
    <name evidence="3" type="ORF">CSEC_0966</name>
</gene>
<feature type="domain" description="DUF6268" evidence="2">
    <location>
        <begin position="166"/>
        <end position="286"/>
    </location>
</feature>
<evidence type="ECO:0000256" key="1">
    <source>
        <dbReference type="SAM" id="SignalP"/>
    </source>
</evidence>
<feature type="signal peptide" evidence="1">
    <location>
        <begin position="1"/>
        <end position="25"/>
    </location>
</feature>
<dbReference type="Pfam" id="PF19783">
    <property type="entry name" value="DUF6268"/>
    <property type="match status" value="1"/>
</dbReference>
<feature type="chain" id="PRO_5001853671" evidence="1">
    <location>
        <begin position="26"/>
        <end position="310"/>
    </location>
</feature>
<reference evidence="3" key="2">
    <citation type="submission" date="2014-09" db="EMBL/GenBank/DDBJ databases">
        <title>Criblamydia sequanensis harbors a mega-plasmid encoding arsenite resistance.</title>
        <authorList>
            <person name="Bertelli C."/>
            <person name="Goesmann A."/>
            <person name="Greub G."/>
        </authorList>
    </citation>
    <scope>NUCLEOTIDE SEQUENCE [LARGE SCALE GENOMIC DNA]</scope>
    <source>
        <strain evidence="3">CRIB-18</strain>
    </source>
</reference>
<reference evidence="3" key="1">
    <citation type="submission" date="2013-12" db="EMBL/GenBank/DDBJ databases">
        <authorList>
            <person name="Linke B."/>
        </authorList>
    </citation>
    <scope>NUCLEOTIDE SEQUENCE [LARGE SCALE GENOMIC DNA]</scope>
    <source>
        <strain evidence="3">CRIB-18</strain>
    </source>
</reference>
<keyword evidence="4" id="KW-1185">Reference proteome</keyword>
<organism evidence="3 4">
    <name type="scientific">Candidatus Criblamydia sequanensis CRIB-18</name>
    <dbReference type="NCBI Taxonomy" id="1437425"/>
    <lineage>
        <taxon>Bacteria</taxon>
        <taxon>Pseudomonadati</taxon>
        <taxon>Chlamydiota</taxon>
        <taxon>Chlamydiia</taxon>
        <taxon>Parachlamydiales</taxon>
        <taxon>Candidatus Criblamydiaceae</taxon>
        <taxon>Candidatus Criblamydia</taxon>
    </lineage>
</organism>
<evidence type="ECO:0000259" key="2">
    <source>
        <dbReference type="Pfam" id="PF19783"/>
    </source>
</evidence>
<evidence type="ECO:0000313" key="3">
    <source>
        <dbReference type="EMBL" id="CDR33793.1"/>
    </source>
</evidence>
<protein>
    <submittedName>
        <fullName evidence="3">Conserved putative secreted protein</fullName>
    </submittedName>
</protein>
<dbReference type="InterPro" id="IPR046235">
    <property type="entry name" value="DUF6268"/>
</dbReference>
<keyword evidence="1" id="KW-0732">Signal</keyword>
<evidence type="ECO:0000313" key="4">
    <source>
        <dbReference type="Proteomes" id="UP000031552"/>
    </source>
</evidence>
<dbReference type="Proteomes" id="UP000031552">
    <property type="component" value="Unassembled WGS sequence"/>
</dbReference>
<comment type="caution">
    <text evidence="3">The sequence shown here is derived from an EMBL/GenBank/DDBJ whole genome shotgun (WGS) entry which is preliminary data.</text>
</comment>
<name>A0A090D1V5_9BACT</name>
<dbReference type="STRING" id="1437425.CSEC_0966"/>
<dbReference type="EMBL" id="CCEJ010000004">
    <property type="protein sequence ID" value="CDR33793.1"/>
    <property type="molecule type" value="Genomic_DNA"/>
</dbReference>
<sequence length="310" mass="35568">MGPLKKKYILTALLLLSFTNTSLHADFEDSIVSQEEIETPEHQGPFRGEFAFDAVGSANIDKPGFTGQEVDFSCFAGRVGSVICYSKLKREAFMLAIGGARAKIDWEENPYFSQTVFPTATLALRFFSNRLEDWIWQAQFAMNIDTEHWDFNHYLNFDILLWGRHDWRPNIGLHAGFIVQTGMQIDRIYPIIGFDWKINDLWKLNLVFPVNLSIERTLNDCWKAALAVRFFDVRERADEDEPLPMALVCYRNTGLELAFKYDWANIIEANIHAGYTVGGELRISNRHNDHPKHFDLGSAGYIGSELVVKY</sequence>
<dbReference type="AlphaFoldDB" id="A0A090D1V5"/>